<protein>
    <submittedName>
        <fullName evidence="2">Uncharacterized protein</fullName>
    </submittedName>
</protein>
<keyword evidence="3" id="KW-1185">Reference proteome</keyword>
<sequence>MLAYGTVNVMPLTLSLPDTDLSVRNSPSPVPSPHSTYTQSPGTMPSYGAMRIVAPPGTMLGSSTSLPSASSTSGRASLALVDEGALGAMAFGEVMTVSTDYDRDGAKRNAARRERRAGIHQATRR</sequence>
<organism evidence="2 3">
    <name type="scientific">Pandoraea terrae</name>
    <dbReference type="NCBI Taxonomy" id="1537710"/>
    <lineage>
        <taxon>Bacteria</taxon>
        <taxon>Pseudomonadati</taxon>
        <taxon>Pseudomonadota</taxon>
        <taxon>Betaproteobacteria</taxon>
        <taxon>Burkholderiales</taxon>
        <taxon>Burkholderiaceae</taxon>
        <taxon>Pandoraea</taxon>
    </lineage>
</organism>
<accession>A0A5E4Z9J6</accession>
<feature type="region of interest" description="Disordered" evidence="1">
    <location>
        <begin position="102"/>
        <end position="125"/>
    </location>
</feature>
<name>A0A5E4Z9J6_9BURK</name>
<reference evidence="2 3" key="1">
    <citation type="submission" date="2019-08" db="EMBL/GenBank/DDBJ databases">
        <authorList>
            <person name="Peeters C."/>
        </authorList>
    </citation>
    <scope>NUCLEOTIDE SEQUENCE [LARGE SCALE GENOMIC DNA]</scope>
    <source>
        <strain evidence="2 3">LMG 30175</strain>
    </source>
</reference>
<feature type="region of interest" description="Disordered" evidence="1">
    <location>
        <begin position="20"/>
        <end position="49"/>
    </location>
</feature>
<dbReference type="Proteomes" id="UP000414233">
    <property type="component" value="Unassembled WGS sequence"/>
</dbReference>
<dbReference type="EMBL" id="CABPRZ010000034">
    <property type="protein sequence ID" value="VVE57468.1"/>
    <property type="molecule type" value="Genomic_DNA"/>
</dbReference>
<proteinExistence type="predicted"/>
<gene>
    <name evidence="2" type="ORF">PTE30175_05101</name>
</gene>
<dbReference type="AlphaFoldDB" id="A0A5E4Z9J6"/>
<evidence type="ECO:0000313" key="3">
    <source>
        <dbReference type="Proteomes" id="UP000414233"/>
    </source>
</evidence>
<evidence type="ECO:0000313" key="2">
    <source>
        <dbReference type="EMBL" id="VVE57468.1"/>
    </source>
</evidence>
<evidence type="ECO:0000256" key="1">
    <source>
        <dbReference type="SAM" id="MobiDB-lite"/>
    </source>
</evidence>